<feature type="region of interest" description="Disordered" evidence="1">
    <location>
        <begin position="164"/>
        <end position="203"/>
    </location>
</feature>
<evidence type="ECO:0000313" key="2">
    <source>
        <dbReference type="EMBL" id="KAJ0208867.1"/>
    </source>
</evidence>
<accession>A0A9R1VKA8</accession>
<name>A0A9R1VKA8_LACSA</name>
<reference evidence="2 3" key="1">
    <citation type="journal article" date="2017" name="Nat. Commun.">
        <title>Genome assembly with in vitro proximity ligation data and whole-genome triplication in lettuce.</title>
        <authorList>
            <person name="Reyes-Chin-Wo S."/>
            <person name="Wang Z."/>
            <person name="Yang X."/>
            <person name="Kozik A."/>
            <person name="Arikit S."/>
            <person name="Song C."/>
            <person name="Xia L."/>
            <person name="Froenicke L."/>
            <person name="Lavelle D.O."/>
            <person name="Truco M.J."/>
            <person name="Xia R."/>
            <person name="Zhu S."/>
            <person name="Xu C."/>
            <person name="Xu H."/>
            <person name="Xu X."/>
            <person name="Cox K."/>
            <person name="Korf I."/>
            <person name="Meyers B.C."/>
            <person name="Michelmore R.W."/>
        </authorList>
    </citation>
    <scope>NUCLEOTIDE SEQUENCE [LARGE SCALE GENOMIC DNA]</scope>
    <source>
        <strain evidence="3">cv. Salinas</strain>
        <tissue evidence="2">Seedlings</tissue>
    </source>
</reference>
<dbReference type="Proteomes" id="UP000235145">
    <property type="component" value="Unassembled WGS sequence"/>
</dbReference>
<protein>
    <submittedName>
        <fullName evidence="2">Uncharacterized protein</fullName>
    </submittedName>
</protein>
<gene>
    <name evidence="2" type="ORF">LSAT_V11C400219070</name>
</gene>
<proteinExistence type="predicted"/>
<dbReference type="AlphaFoldDB" id="A0A9R1VKA8"/>
<comment type="caution">
    <text evidence="2">The sequence shown here is derived from an EMBL/GenBank/DDBJ whole genome shotgun (WGS) entry which is preliminary data.</text>
</comment>
<dbReference type="EMBL" id="NBSK02000004">
    <property type="protein sequence ID" value="KAJ0208867.1"/>
    <property type="molecule type" value="Genomic_DNA"/>
</dbReference>
<sequence length="400" mass="44490">MFYQRGYKETVAVVSKFKKPNFPPAWNALFKILFKAFSERVTGNDCEIKLFMGLICGLYTEENVDDGSILLAQLIQSTHSTTRHGEISCVRLWKFIVHRVIQQIKILVMSDALMASIATLHTTGIIVAYPSKFSFIGSTRGNRQTKERKGEKVQRKLPRHTLQKKDILRLATPNQRKQPVRRQKSPTPSLSHSEGKSSESDTEWEILFEENQPVRMEYQGPNCNEVSIPIFTESNIPPQASTAPASSVNVSDTGANTSGFSSNVTPPISPIRTDDPYMISGDVDDDDMGGFTYSPFPIRIHTLHKKIDQLIVASKASSSEAYSKAAVASILERVTKEHEANASTITKAVSESADVCKSTTEKVDKLIADTIEFMEDYKNTYNSNTVTVNKAIQNVGAMLK</sequence>
<evidence type="ECO:0000256" key="1">
    <source>
        <dbReference type="SAM" id="MobiDB-lite"/>
    </source>
</evidence>
<evidence type="ECO:0000313" key="3">
    <source>
        <dbReference type="Proteomes" id="UP000235145"/>
    </source>
</evidence>
<keyword evidence="3" id="KW-1185">Reference proteome</keyword>
<organism evidence="2 3">
    <name type="scientific">Lactuca sativa</name>
    <name type="common">Garden lettuce</name>
    <dbReference type="NCBI Taxonomy" id="4236"/>
    <lineage>
        <taxon>Eukaryota</taxon>
        <taxon>Viridiplantae</taxon>
        <taxon>Streptophyta</taxon>
        <taxon>Embryophyta</taxon>
        <taxon>Tracheophyta</taxon>
        <taxon>Spermatophyta</taxon>
        <taxon>Magnoliopsida</taxon>
        <taxon>eudicotyledons</taxon>
        <taxon>Gunneridae</taxon>
        <taxon>Pentapetalae</taxon>
        <taxon>asterids</taxon>
        <taxon>campanulids</taxon>
        <taxon>Asterales</taxon>
        <taxon>Asteraceae</taxon>
        <taxon>Cichorioideae</taxon>
        <taxon>Cichorieae</taxon>
        <taxon>Lactucinae</taxon>
        <taxon>Lactuca</taxon>
    </lineage>
</organism>